<proteinExistence type="predicted"/>
<evidence type="ECO:0000313" key="2">
    <source>
        <dbReference type="Proteomes" id="UP000222417"/>
    </source>
</evidence>
<accession>A0A1S6KVA4</accession>
<name>A0A1S6KVA4_9CAUD</name>
<reference evidence="1 2" key="1">
    <citation type="submission" date="2016-12" db="EMBL/GenBank/DDBJ databases">
        <title>Providencia rettgeri phage vB-PreS_PR1 - a deep-branching member of the T5-like siphoviruses.</title>
        <authorList>
            <person name="Oliveira H."/>
            <person name="Pinto G."/>
            <person name="Hendrix H."/>
            <person name="Noben J.-P."/>
            <person name="Gawor J."/>
            <person name="Lobocka M."/>
            <person name="Lavigne R."/>
            <person name="Azeredo J."/>
        </authorList>
    </citation>
    <scope>NUCLEOTIDE SEQUENCE [LARGE SCALE GENOMIC DNA]</scope>
</reference>
<keyword evidence="2" id="KW-1185">Reference proteome</keyword>
<protein>
    <submittedName>
        <fullName evidence="1">Uncharacterized protein</fullName>
    </submittedName>
</protein>
<dbReference type="EMBL" id="KY363465">
    <property type="protein sequence ID" value="AQT25349.1"/>
    <property type="molecule type" value="Genomic_DNA"/>
</dbReference>
<gene>
    <name evidence="1" type="ORF">PR1_28</name>
</gene>
<evidence type="ECO:0000313" key="1">
    <source>
        <dbReference type="EMBL" id="AQT25349.1"/>
    </source>
</evidence>
<organism evidence="1 2">
    <name type="scientific">Providencia phage vB_PreS_PR1</name>
    <dbReference type="NCBI Taxonomy" id="1931407"/>
    <lineage>
        <taxon>Viruses</taxon>
        <taxon>Duplodnaviria</taxon>
        <taxon>Heunggongvirae</taxon>
        <taxon>Uroviricota</taxon>
        <taxon>Caudoviricetes</taxon>
        <taxon>Demerecviridae</taxon>
        <taxon>Priunavirus</taxon>
        <taxon>Priunavirus PR1</taxon>
    </lineage>
</organism>
<dbReference type="Proteomes" id="UP000222417">
    <property type="component" value="Segment"/>
</dbReference>
<sequence length="63" mass="7103">MSKPDLIFSVSITNLADTCNKFRKFDGVVKEISHSTLILATKLDFDEVLDFLDSINIEVLDAR</sequence>